<comment type="caution">
    <text evidence="1">The sequence shown here is derived from an EMBL/GenBank/DDBJ whole genome shotgun (WGS) entry which is preliminary data.</text>
</comment>
<reference evidence="1 2" key="1">
    <citation type="submission" date="2019-05" db="EMBL/GenBank/DDBJ databases">
        <title>Another draft genome of Portunus trituberculatus and its Hox gene families provides insights of decapod evolution.</title>
        <authorList>
            <person name="Jeong J.-H."/>
            <person name="Song I."/>
            <person name="Kim S."/>
            <person name="Choi T."/>
            <person name="Kim D."/>
            <person name="Ryu S."/>
            <person name="Kim W."/>
        </authorList>
    </citation>
    <scope>NUCLEOTIDE SEQUENCE [LARGE SCALE GENOMIC DNA]</scope>
    <source>
        <tissue evidence="1">Muscle</tissue>
    </source>
</reference>
<sequence>MLAARSTDGILLARSRSHSGWGVSAGVDSLSSHLLSPASPPDVISEAANPSLRRAAHTHYPATYTAPALLRG</sequence>
<gene>
    <name evidence="1" type="ORF">E2C01_091792</name>
</gene>
<proteinExistence type="predicted"/>
<evidence type="ECO:0000313" key="1">
    <source>
        <dbReference type="EMBL" id="MPC96529.1"/>
    </source>
</evidence>
<dbReference type="Proteomes" id="UP000324222">
    <property type="component" value="Unassembled WGS sequence"/>
</dbReference>
<accession>A0A5B7JNX5</accession>
<organism evidence="1 2">
    <name type="scientific">Portunus trituberculatus</name>
    <name type="common">Swimming crab</name>
    <name type="synonym">Neptunus trituberculatus</name>
    <dbReference type="NCBI Taxonomy" id="210409"/>
    <lineage>
        <taxon>Eukaryota</taxon>
        <taxon>Metazoa</taxon>
        <taxon>Ecdysozoa</taxon>
        <taxon>Arthropoda</taxon>
        <taxon>Crustacea</taxon>
        <taxon>Multicrustacea</taxon>
        <taxon>Malacostraca</taxon>
        <taxon>Eumalacostraca</taxon>
        <taxon>Eucarida</taxon>
        <taxon>Decapoda</taxon>
        <taxon>Pleocyemata</taxon>
        <taxon>Brachyura</taxon>
        <taxon>Eubrachyura</taxon>
        <taxon>Portunoidea</taxon>
        <taxon>Portunidae</taxon>
        <taxon>Portuninae</taxon>
        <taxon>Portunus</taxon>
    </lineage>
</organism>
<dbReference type="AlphaFoldDB" id="A0A5B7JNX5"/>
<evidence type="ECO:0000313" key="2">
    <source>
        <dbReference type="Proteomes" id="UP000324222"/>
    </source>
</evidence>
<dbReference type="EMBL" id="VSRR010106318">
    <property type="protein sequence ID" value="MPC96529.1"/>
    <property type="molecule type" value="Genomic_DNA"/>
</dbReference>
<name>A0A5B7JNX5_PORTR</name>
<protein>
    <submittedName>
        <fullName evidence="1">Uncharacterized protein</fullName>
    </submittedName>
</protein>
<keyword evidence="2" id="KW-1185">Reference proteome</keyword>